<feature type="non-terminal residue" evidence="3">
    <location>
        <position position="1"/>
    </location>
</feature>
<feature type="domain" description="Yeast cell wall synthesis Kre9/Knh1-like N-terminal" evidence="2">
    <location>
        <begin position="17"/>
        <end position="98"/>
    </location>
</feature>
<reference evidence="3" key="1">
    <citation type="journal article" date="2014" name="Front. Microbiol.">
        <title>High frequency of phylogenetically diverse reductive dehalogenase-homologous genes in deep subseafloor sedimentary metagenomes.</title>
        <authorList>
            <person name="Kawai M."/>
            <person name="Futagami T."/>
            <person name="Toyoda A."/>
            <person name="Takaki Y."/>
            <person name="Nishi S."/>
            <person name="Hori S."/>
            <person name="Arai W."/>
            <person name="Tsubouchi T."/>
            <person name="Morono Y."/>
            <person name="Uchiyama I."/>
            <person name="Ito T."/>
            <person name="Fujiyama A."/>
            <person name="Inagaki F."/>
            <person name="Takami H."/>
        </authorList>
    </citation>
    <scope>NUCLEOTIDE SEQUENCE</scope>
    <source>
        <strain evidence="3">Expedition CK06-06</strain>
    </source>
</reference>
<comment type="caution">
    <text evidence="3">The sequence shown here is derived from an EMBL/GenBank/DDBJ whole genome shotgun (WGS) entry which is preliminary data.</text>
</comment>
<name>X1N217_9ZZZZ</name>
<organism evidence="3">
    <name type="scientific">marine sediment metagenome</name>
    <dbReference type="NCBI Taxonomy" id="412755"/>
    <lineage>
        <taxon>unclassified sequences</taxon>
        <taxon>metagenomes</taxon>
        <taxon>ecological metagenomes</taxon>
    </lineage>
</organism>
<dbReference type="AlphaFoldDB" id="X1N217"/>
<evidence type="ECO:0000256" key="1">
    <source>
        <dbReference type="ARBA" id="ARBA00022729"/>
    </source>
</evidence>
<dbReference type="EMBL" id="BARV01011827">
    <property type="protein sequence ID" value="GAI12634.1"/>
    <property type="molecule type" value="Genomic_DNA"/>
</dbReference>
<dbReference type="Pfam" id="PF10342">
    <property type="entry name" value="Kre9_KNH"/>
    <property type="match status" value="1"/>
</dbReference>
<keyword evidence="1" id="KW-0732">Signal</keyword>
<gene>
    <name evidence="3" type="ORF">S06H3_22222</name>
</gene>
<evidence type="ECO:0000313" key="3">
    <source>
        <dbReference type="EMBL" id="GAI12634.1"/>
    </source>
</evidence>
<dbReference type="InterPro" id="IPR018466">
    <property type="entry name" value="Kre9/Knh1-like_N"/>
</dbReference>
<accession>X1N217</accession>
<sequence length="119" mass="13790">FYLFFGQLTKSIQILAPNGGEEWEIGQTYEIIWEAKGLEKVGIVLFKGIEPKWIAKDVKADLGKYEWEIYPGQEYGDDYWIAVFEYPWQKGSKTDYSDGAFVITYPELAGFINNIILFQ</sequence>
<proteinExistence type="predicted"/>
<evidence type="ECO:0000259" key="2">
    <source>
        <dbReference type="Pfam" id="PF10342"/>
    </source>
</evidence>
<protein>
    <recommendedName>
        <fullName evidence="2">Yeast cell wall synthesis Kre9/Knh1-like N-terminal domain-containing protein</fullName>
    </recommendedName>
</protein>